<evidence type="ECO:0000313" key="2">
    <source>
        <dbReference type="EMBL" id="PLW67227.1"/>
    </source>
</evidence>
<protein>
    <submittedName>
        <fullName evidence="2">Uncharacterized protein</fullName>
    </submittedName>
</protein>
<dbReference type="EMBL" id="PKUS01000033">
    <property type="protein sequence ID" value="PLW67227.1"/>
    <property type="molecule type" value="Genomic_DNA"/>
</dbReference>
<accession>A0A2N5WYC2</accession>
<dbReference type="Proteomes" id="UP000235005">
    <property type="component" value="Unassembled WGS sequence"/>
</dbReference>
<evidence type="ECO:0000313" key="3">
    <source>
        <dbReference type="Proteomes" id="UP000235005"/>
    </source>
</evidence>
<organism evidence="2 3">
    <name type="scientific">Pseudohalioglobus lutimaris</name>
    <dbReference type="NCBI Taxonomy" id="1737061"/>
    <lineage>
        <taxon>Bacteria</taxon>
        <taxon>Pseudomonadati</taxon>
        <taxon>Pseudomonadota</taxon>
        <taxon>Gammaproteobacteria</taxon>
        <taxon>Cellvibrionales</taxon>
        <taxon>Halieaceae</taxon>
        <taxon>Pseudohalioglobus</taxon>
    </lineage>
</organism>
<dbReference type="AlphaFoldDB" id="A0A2N5WYC2"/>
<dbReference type="RefSeq" id="WP_076001367.1">
    <property type="nucleotide sequence ID" value="NZ_PKUS01000033.1"/>
</dbReference>
<evidence type="ECO:0000256" key="1">
    <source>
        <dbReference type="SAM" id="Phobius"/>
    </source>
</evidence>
<name>A0A2N5WYC2_9GAMM</name>
<keyword evidence="3" id="KW-1185">Reference proteome</keyword>
<sequence length="59" mass="6011">MSRKRLALCQLLAIGLFSVFSYFVESVAASLGVGVAVISTVAVFVLAAPALIGAVASVR</sequence>
<reference evidence="2 3" key="1">
    <citation type="submission" date="2018-01" db="EMBL/GenBank/DDBJ databases">
        <title>The draft genome sequence of Halioglobus lutimaris HF004.</title>
        <authorList>
            <person name="Du Z.-J."/>
            <person name="Shi M.-J."/>
        </authorList>
    </citation>
    <scope>NUCLEOTIDE SEQUENCE [LARGE SCALE GENOMIC DNA]</scope>
    <source>
        <strain evidence="2 3">HF004</strain>
    </source>
</reference>
<gene>
    <name evidence="2" type="ORF">C0039_18015</name>
</gene>
<comment type="caution">
    <text evidence="2">The sequence shown here is derived from an EMBL/GenBank/DDBJ whole genome shotgun (WGS) entry which is preliminary data.</text>
</comment>
<keyword evidence="1" id="KW-0812">Transmembrane</keyword>
<keyword evidence="1" id="KW-1133">Transmembrane helix</keyword>
<proteinExistence type="predicted"/>
<feature type="transmembrane region" description="Helical" evidence="1">
    <location>
        <begin position="31"/>
        <end position="56"/>
    </location>
</feature>
<keyword evidence="1" id="KW-0472">Membrane</keyword>